<reference evidence="1" key="1">
    <citation type="submission" date="2020-06" db="EMBL/GenBank/DDBJ databases">
        <authorList>
            <person name="Dong N."/>
        </authorList>
    </citation>
    <scope>NUCLEOTIDE SEQUENCE</scope>
    <source>
        <strain evidence="1">R655-4</strain>
    </source>
</reference>
<dbReference type="Proteomes" id="UP001170959">
    <property type="component" value="Unassembled WGS sequence"/>
</dbReference>
<dbReference type="EMBL" id="JACAGJ010000003">
    <property type="protein sequence ID" value="MDM1072142.1"/>
    <property type="molecule type" value="Genomic_DNA"/>
</dbReference>
<name>A0AAJ1V7I8_9FLAO</name>
<accession>A0AAJ1V7I8</accession>
<dbReference type="PROSITE" id="PS51257">
    <property type="entry name" value="PROKAR_LIPOPROTEIN"/>
    <property type="match status" value="1"/>
</dbReference>
<reference evidence="1" key="2">
    <citation type="journal article" date="2022" name="Sci. Total Environ.">
        <title>Prevalence, transmission, and molecular epidemiology of tet(X)-positive bacteria among humans, animals, and environmental niches in China: An epidemiological, and genomic-based study.</title>
        <authorList>
            <person name="Dong N."/>
            <person name="Zeng Y."/>
            <person name="Cai C."/>
            <person name="Sun C."/>
            <person name="Lu J."/>
            <person name="Liu C."/>
            <person name="Zhou H."/>
            <person name="Sun Q."/>
            <person name="Shu L."/>
            <person name="Wang H."/>
            <person name="Wang Y."/>
            <person name="Wang S."/>
            <person name="Wu C."/>
            <person name="Chan E.W."/>
            <person name="Chen G."/>
            <person name="Shen Z."/>
            <person name="Chen S."/>
            <person name="Zhang R."/>
        </authorList>
    </citation>
    <scope>NUCLEOTIDE SEQUENCE</scope>
    <source>
        <strain evidence="1">R655-4</strain>
    </source>
</reference>
<protein>
    <recommendedName>
        <fullName evidence="3">Lipoprotein</fullName>
    </recommendedName>
</protein>
<comment type="caution">
    <text evidence="1">The sequence shown here is derived from an EMBL/GenBank/DDBJ whole genome shotgun (WGS) entry which is preliminary data.</text>
</comment>
<proteinExistence type="predicted"/>
<organism evidence="1 2">
    <name type="scientific">Empedobacter brevis</name>
    <dbReference type="NCBI Taxonomy" id="247"/>
    <lineage>
        <taxon>Bacteria</taxon>
        <taxon>Pseudomonadati</taxon>
        <taxon>Bacteroidota</taxon>
        <taxon>Flavobacteriia</taxon>
        <taxon>Flavobacteriales</taxon>
        <taxon>Weeksellaceae</taxon>
        <taxon>Empedobacter</taxon>
    </lineage>
</organism>
<dbReference type="RefSeq" id="WP_286492365.1">
    <property type="nucleotide sequence ID" value="NZ_JACAGJ010000003.1"/>
</dbReference>
<dbReference type="AlphaFoldDB" id="A0AAJ1V7I8"/>
<sequence length="229" mass="26861">MKKTLVYSFTFLLSATSILSCKKEIRSKKGGIDMISNVYFNASKGLDEMQTIHVAKLNYLKDSILEFVPDENIQELNADANLIIDTTYYNLGENPQQVVLSDLVKNKNGQSVFTKKRGAIFSNDYIPDYGNKRILKDTILFKKRYRRFEINAPKAYTRFYIYVTDTILPYSLYKHVEKDFKGRLERIDSYNKETDVFVTLQIIPRKEWDEEAKDWFAFNQYANQQSTKK</sequence>
<gene>
    <name evidence="1" type="ORF">HX001_06490</name>
</gene>
<evidence type="ECO:0000313" key="1">
    <source>
        <dbReference type="EMBL" id="MDM1072142.1"/>
    </source>
</evidence>
<evidence type="ECO:0000313" key="2">
    <source>
        <dbReference type="Proteomes" id="UP001170959"/>
    </source>
</evidence>
<evidence type="ECO:0008006" key="3">
    <source>
        <dbReference type="Google" id="ProtNLM"/>
    </source>
</evidence>